<accession>A0A8J9SDF5</accession>
<dbReference type="InterPro" id="IPR011990">
    <property type="entry name" value="TPR-like_helical_dom_sf"/>
</dbReference>
<dbReference type="SUPFAM" id="SSF48452">
    <property type="entry name" value="TPR-like"/>
    <property type="match status" value="3"/>
</dbReference>
<evidence type="ECO:0000256" key="3">
    <source>
        <dbReference type="PROSITE-ProRule" id="PRU00175"/>
    </source>
</evidence>
<feature type="compositionally biased region" description="Basic and acidic residues" evidence="4">
    <location>
        <begin position="861"/>
        <end position="887"/>
    </location>
</feature>
<dbReference type="GO" id="GO:0051879">
    <property type="term" value="F:Hsp90 protein binding"/>
    <property type="evidence" value="ECO:0007669"/>
    <property type="project" value="TreeGrafter"/>
</dbReference>
<protein>
    <recommendedName>
        <fullName evidence="5">RING-type domain-containing protein</fullName>
    </recommendedName>
</protein>
<feature type="compositionally biased region" description="Polar residues" evidence="4">
    <location>
        <begin position="310"/>
        <end position="325"/>
    </location>
</feature>
<feature type="compositionally biased region" description="Basic and acidic residues" evidence="4">
    <location>
        <begin position="345"/>
        <end position="365"/>
    </location>
</feature>
<dbReference type="SUPFAM" id="SSF57850">
    <property type="entry name" value="RING/U-box"/>
    <property type="match status" value="1"/>
</dbReference>
<feature type="compositionally biased region" description="Basic and acidic residues" evidence="4">
    <location>
        <begin position="939"/>
        <end position="960"/>
    </location>
</feature>
<dbReference type="AlphaFoldDB" id="A0A8J9SDF5"/>
<dbReference type="InterPro" id="IPR013083">
    <property type="entry name" value="Znf_RING/FYVE/PHD"/>
</dbReference>
<reference evidence="6" key="1">
    <citation type="submission" date="2022-02" db="EMBL/GenBank/DDBJ databases">
        <authorList>
            <person name="Giguere J D."/>
        </authorList>
    </citation>
    <scope>NUCLEOTIDE SEQUENCE</scope>
    <source>
        <strain evidence="6">CCAP 1055/1</strain>
    </source>
</reference>
<feature type="region of interest" description="Disordered" evidence="4">
    <location>
        <begin position="222"/>
        <end position="371"/>
    </location>
</feature>
<dbReference type="Proteomes" id="UP000836788">
    <property type="component" value="Chromosome 3"/>
</dbReference>
<dbReference type="Gene3D" id="1.25.40.10">
    <property type="entry name" value="Tetratricopeptide repeat domain"/>
    <property type="match status" value="3"/>
</dbReference>
<keyword evidence="1" id="KW-0677">Repeat</keyword>
<evidence type="ECO:0000256" key="1">
    <source>
        <dbReference type="ARBA" id="ARBA00022737"/>
    </source>
</evidence>
<name>A0A8J9SDF5_PHATR</name>
<organism evidence="6">
    <name type="scientific">Phaeodactylum tricornutum</name>
    <name type="common">Diatom</name>
    <dbReference type="NCBI Taxonomy" id="2850"/>
    <lineage>
        <taxon>Eukaryota</taxon>
        <taxon>Sar</taxon>
        <taxon>Stramenopiles</taxon>
        <taxon>Ochrophyta</taxon>
        <taxon>Bacillariophyta</taxon>
        <taxon>Bacillariophyceae</taxon>
        <taxon>Bacillariophycidae</taxon>
        <taxon>Naviculales</taxon>
        <taxon>Phaeodactylaceae</taxon>
        <taxon>Phaeodactylum</taxon>
    </lineage>
</organism>
<dbReference type="InterPro" id="IPR001841">
    <property type="entry name" value="Znf_RING"/>
</dbReference>
<dbReference type="EMBL" id="OU594944">
    <property type="protein sequence ID" value="CAG9288749.1"/>
    <property type="molecule type" value="Genomic_DNA"/>
</dbReference>
<sequence>MGFELTQVLSDDKHYSVFVCGFCQNLVDLDAVVTAPCSHASCRQCWHVWVEQHCRQHRPAECLCPTCRVNVTLPDPVTPGTTALRIHGVNLALQPLAQTQPLAFRTLQQVQVACLHGNRCDWSGDYGDVSAHAEGHAAEETRSADTTVAHTPGRPSLRDSQSHSMSALFCRQKVQERRNTNPRPVVARTHAPATPQRKSRSLRGLLAGEQLVDATAWMGSTESATNASAEDSMRMVPNGHNELRSPSPVDTDVSNTPDDPVTPGKASSCGDHGMGERWATNEADHGLLNTPPREDVADRVPASPQPESPRWTTNGINDSISTNPSPAKAPITPKRDEAPNLVKRTKSEEKTDFKRKLNRRQSHDEQNDDLEVSYSQSTDWNMSINSLGANVSALTNDSVSPMETVNEIDEIDFKQLLDSAGVADGALFSPERVKKMIDKAEKLKKQANAKFNKGDLVNSRELYTDGIKIMRKIPMESEQHKELVSQMYSNRAVTYFREKRFDSCALDCDKAIELLPTYEKSWIRKWRALMALGDFEAAYNCLETGSRVVPDSRRIQAELTKTQGEKELLFEAKQALDIGDFQRSKDILKPHARTSDNIGLLFLAAKADVGLGNVESALEKINKALRFNPTHSDGLELRGHTLFLSGDTEKGVHILQETFNRDKQNGNLETELNRCQNTHVAITKGRASVKRGRYAEAADFFSAAIKETGLIPTRCPLFEMLRTERAEAWLLSKKYLEALKDCQEVILIQRENATAWTVRAEVLAALGKPEEARRELLKIKRTWGAENPTIEEGYRRVDFELRVTTADKNLTEFIHQLEMGNTNVMSITANMDCESESKADPRAPTSRSDHRSARSRSKVRSQSDGHRSSSRARGDSHQKERRGERRFSTGRSSPFHDRKARERRRSAGSGGKDDERHHNGQSRAAVKICDSAKVSPEGKVAKSSKEILERTQRELNEERKNRSRSQSIK</sequence>
<feature type="region of interest" description="Disordered" evidence="4">
    <location>
        <begin position="833"/>
        <end position="969"/>
    </location>
</feature>
<dbReference type="Gene3D" id="3.30.40.10">
    <property type="entry name" value="Zinc/RING finger domain, C3HC4 (zinc finger)"/>
    <property type="match status" value="1"/>
</dbReference>
<feature type="compositionally biased region" description="Basic and acidic residues" evidence="4">
    <location>
        <begin position="835"/>
        <end position="852"/>
    </location>
</feature>
<evidence type="ECO:0000256" key="2">
    <source>
        <dbReference type="ARBA" id="ARBA00022803"/>
    </source>
</evidence>
<keyword evidence="3" id="KW-0479">Metal-binding</keyword>
<evidence type="ECO:0000313" key="6">
    <source>
        <dbReference type="EMBL" id="CAG9288749.1"/>
    </source>
</evidence>
<keyword evidence="2" id="KW-0802">TPR repeat</keyword>
<feature type="domain" description="RING-type" evidence="5">
    <location>
        <begin position="20"/>
        <end position="68"/>
    </location>
</feature>
<dbReference type="GO" id="GO:0005737">
    <property type="term" value="C:cytoplasm"/>
    <property type="evidence" value="ECO:0007669"/>
    <property type="project" value="UniProtKB-ARBA"/>
</dbReference>
<dbReference type="PANTHER" id="PTHR22904">
    <property type="entry name" value="TPR REPEAT CONTAINING PROTEIN"/>
    <property type="match status" value="1"/>
</dbReference>
<evidence type="ECO:0000256" key="4">
    <source>
        <dbReference type="SAM" id="MobiDB-lite"/>
    </source>
</evidence>
<feature type="compositionally biased region" description="Basic and acidic residues" evidence="4">
    <location>
        <begin position="133"/>
        <end position="143"/>
    </location>
</feature>
<feature type="region of interest" description="Disordered" evidence="4">
    <location>
        <begin position="133"/>
        <end position="205"/>
    </location>
</feature>
<gene>
    <name evidence="6" type="ORF">PTTT1_LOCUS39488</name>
</gene>
<dbReference type="PANTHER" id="PTHR22904:SF523">
    <property type="entry name" value="STRESS-INDUCED-PHOSPHOPROTEIN 1"/>
    <property type="match status" value="1"/>
</dbReference>
<dbReference type="GO" id="GO:0008270">
    <property type="term" value="F:zinc ion binding"/>
    <property type="evidence" value="ECO:0007669"/>
    <property type="project" value="UniProtKB-KW"/>
</dbReference>
<dbReference type="SMART" id="SM00028">
    <property type="entry name" value="TPR"/>
    <property type="match status" value="7"/>
</dbReference>
<keyword evidence="3" id="KW-0863">Zinc-finger</keyword>
<dbReference type="InterPro" id="IPR019734">
    <property type="entry name" value="TPR_rpt"/>
</dbReference>
<keyword evidence="3" id="KW-0862">Zinc</keyword>
<evidence type="ECO:0000259" key="5">
    <source>
        <dbReference type="PROSITE" id="PS50089"/>
    </source>
</evidence>
<proteinExistence type="predicted"/>
<dbReference type="PROSITE" id="PS50089">
    <property type="entry name" value="ZF_RING_2"/>
    <property type="match status" value="1"/>
</dbReference>